<reference evidence="4" key="2">
    <citation type="submission" date="2020-11" db="EMBL/GenBank/DDBJ databases">
        <authorList>
            <consortium name="DOE Joint Genome Institute"/>
            <person name="Kuo A."/>
            <person name="Miyauchi S."/>
            <person name="Kiss E."/>
            <person name="Drula E."/>
            <person name="Kohler A."/>
            <person name="Sanchez-Garcia M."/>
            <person name="Andreopoulos B."/>
            <person name="Barry K.W."/>
            <person name="Bonito G."/>
            <person name="Buee M."/>
            <person name="Carver A."/>
            <person name="Chen C."/>
            <person name="Cichocki N."/>
            <person name="Clum A."/>
            <person name="Culley D."/>
            <person name="Crous P.W."/>
            <person name="Fauchery L."/>
            <person name="Girlanda M."/>
            <person name="Hayes R."/>
            <person name="Keri Z."/>
            <person name="Labutti K."/>
            <person name="Lipzen A."/>
            <person name="Lombard V."/>
            <person name="Magnuson J."/>
            <person name="Maillard F."/>
            <person name="Morin E."/>
            <person name="Murat C."/>
            <person name="Nolan M."/>
            <person name="Ohm R."/>
            <person name="Pangilinan J."/>
            <person name="Pereira M."/>
            <person name="Perotto S."/>
            <person name="Peter M."/>
            <person name="Riley R."/>
            <person name="Sitrit Y."/>
            <person name="Stielow B."/>
            <person name="Szollosi G."/>
            <person name="Zifcakova L."/>
            <person name="Stursova M."/>
            <person name="Spatafora J.W."/>
            <person name="Tedersoo L."/>
            <person name="Vaario L.-M."/>
            <person name="Yamada A."/>
            <person name="Yan M."/>
            <person name="Wang P."/>
            <person name="Xu J."/>
            <person name="Bruns T."/>
            <person name="Baldrian P."/>
            <person name="Vilgalys R."/>
            <person name="Henrissat B."/>
            <person name="Grigoriev I.V."/>
            <person name="Hibbett D."/>
            <person name="Nagy L.G."/>
            <person name="Martin F.M."/>
        </authorList>
    </citation>
    <scope>NUCLEOTIDE SEQUENCE</scope>
    <source>
        <strain evidence="4">UH-Tt-Lm1</strain>
    </source>
</reference>
<gene>
    <name evidence="4" type="ORF">BJ322DRAFT_1077018</name>
</gene>
<evidence type="ECO:0000256" key="2">
    <source>
        <dbReference type="ARBA" id="ARBA00022857"/>
    </source>
</evidence>
<dbReference type="AlphaFoldDB" id="A0A9P6L4A3"/>
<dbReference type="PROSITE" id="PS00061">
    <property type="entry name" value="ADH_SHORT"/>
    <property type="match status" value="1"/>
</dbReference>
<protein>
    <recommendedName>
        <fullName evidence="6">NAD(P)-binding protein</fullName>
    </recommendedName>
</protein>
<dbReference type="Pfam" id="PF13561">
    <property type="entry name" value="adh_short_C2"/>
    <property type="match status" value="1"/>
</dbReference>
<evidence type="ECO:0000256" key="1">
    <source>
        <dbReference type="ARBA" id="ARBA00006484"/>
    </source>
</evidence>
<dbReference type="PANTHER" id="PTHR48107:SF7">
    <property type="entry name" value="RE15974P"/>
    <property type="match status" value="1"/>
</dbReference>
<name>A0A9P6L4A3_9AGAM</name>
<proteinExistence type="inferred from homology"/>
<sequence>MSQRLQGKVALVTGSSRSIGAAVVKRLAQEGASVVINYASNEAAAKEVADEINGIRGGAAVIVKADVSTVESCKYLLDETLKAFGRIDILVLNAGIMGMKTLQEVDEKFFDEHFLVNVKGPFFLVQAAEPHMKEGGRIVFFSSSLAHNSAIIPPYLVYAATKGAIEQFSRVLAKQLGAKGITVNTVSPGPVDTALFRYGKSEQLITAVENSHPLKRIGTVDEVASAVAFLASPEATWVNGQNILVNGGSVV</sequence>
<dbReference type="PANTHER" id="PTHR48107">
    <property type="entry name" value="NADPH-DEPENDENT ALDEHYDE REDUCTASE-LIKE PROTEIN, CHLOROPLASTIC-RELATED"/>
    <property type="match status" value="1"/>
</dbReference>
<dbReference type="PRINTS" id="PR00081">
    <property type="entry name" value="GDHRDH"/>
</dbReference>
<organism evidence="4 5">
    <name type="scientific">Thelephora terrestris</name>
    <dbReference type="NCBI Taxonomy" id="56493"/>
    <lineage>
        <taxon>Eukaryota</taxon>
        <taxon>Fungi</taxon>
        <taxon>Dikarya</taxon>
        <taxon>Basidiomycota</taxon>
        <taxon>Agaricomycotina</taxon>
        <taxon>Agaricomycetes</taxon>
        <taxon>Thelephorales</taxon>
        <taxon>Thelephoraceae</taxon>
        <taxon>Thelephora</taxon>
    </lineage>
</organism>
<comment type="similarity">
    <text evidence="1">Belongs to the short-chain dehydrogenases/reductases (SDR) family.</text>
</comment>
<comment type="caution">
    <text evidence="4">The sequence shown here is derived from an EMBL/GenBank/DDBJ whole genome shotgun (WGS) entry which is preliminary data.</text>
</comment>
<dbReference type="EMBL" id="WIUZ02000013">
    <property type="protein sequence ID" value="KAF9781577.1"/>
    <property type="molecule type" value="Genomic_DNA"/>
</dbReference>
<evidence type="ECO:0000313" key="4">
    <source>
        <dbReference type="EMBL" id="KAF9781577.1"/>
    </source>
</evidence>
<evidence type="ECO:0000256" key="3">
    <source>
        <dbReference type="ARBA" id="ARBA00023002"/>
    </source>
</evidence>
<dbReference type="Gene3D" id="3.40.50.720">
    <property type="entry name" value="NAD(P)-binding Rossmann-like Domain"/>
    <property type="match status" value="1"/>
</dbReference>
<dbReference type="InterPro" id="IPR002347">
    <property type="entry name" value="SDR_fam"/>
</dbReference>
<dbReference type="FunFam" id="3.40.50.720:FF:000084">
    <property type="entry name" value="Short-chain dehydrogenase reductase"/>
    <property type="match status" value="1"/>
</dbReference>
<dbReference type="PRINTS" id="PR00080">
    <property type="entry name" value="SDRFAMILY"/>
</dbReference>
<keyword evidence="5" id="KW-1185">Reference proteome</keyword>
<dbReference type="InterPro" id="IPR036291">
    <property type="entry name" value="NAD(P)-bd_dom_sf"/>
</dbReference>
<keyword evidence="3" id="KW-0560">Oxidoreductase</keyword>
<dbReference type="InterPro" id="IPR020904">
    <property type="entry name" value="Sc_DH/Rdtase_CS"/>
</dbReference>
<dbReference type="GO" id="GO:0016614">
    <property type="term" value="F:oxidoreductase activity, acting on CH-OH group of donors"/>
    <property type="evidence" value="ECO:0007669"/>
    <property type="project" value="UniProtKB-ARBA"/>
</dbReference>
<accession>A0A9P6L4A3</accession>
<dbReference type="Proteomes" id="UP000736335">
    <property type="component" value="Unassembled WGS sequence"/>
</dbReference>
<dbReference type="SUPFAM" id="SSF51735">
    <property type="entry name" value="NAD(P)-binding Rossmann-fold domains"/>
    <property type="match status" value="1"/>
</dbReference>
<reference evidence="4" key="1">
    <citation type="journal article" date="2020" name="Nat. Commun.">
        <title>Large-scale genome sequencing of mycorrhizal fungi provides insights into the early evolution of symbiotic traits.</title>
        <authorList>
            <person name="Miyauchi S."/>
            <person name="Kiss E."/>
            <person name="Kuo A."/>
            <person name="Drula E."/>
            <person name="Kohler A."/>
            <person name="Sanchez-Garcia M."/>
            <person name="Morin E."/>
            <person name="Andreopoulos B."/>
            <person name="Barry K.W."/>
            <person name="Bonito G."/>
            <person name="Buee M."/>
            <person name="Carver A."/>
            <person name="Chen C."/>
            <person name="Cichocki N."/>
            <person name="Clum A."/>
            <person name="Culley D."/>
            <person name="Crous P.W."/>
            <person name="Fauchery L."/>
            <person name="Girlanda M."/>
            <person name="Hayes R.D."/>
            <person name="Keri Z."/>
            <person name="LaButti K."/>
            <person name="Lipzen A."/>
            <person name="Lombard V."/>
            <person name="Magnuson J."/>
            <person name="Maillard F."/>
            <person name="Murat C."/>
            <person name="Nolan M."/>
            <person name="Ohm R.A."/>
            <person name="Pangilinan J."/>
            <person name="Pereira M.F."/>
            <person name="Perotto S."/>
            <person name="Peter M."/>
            <person name="Pfister S."/>
            <person name="Riley R."/>
            <person name="Sitrit Y."/>
            <person name="Stielow J.B."/>
            <person name="Szollosi G."/>
            <person name="Zifcakova L."/>
            <person name="Stursova M."/>
            <person name="Spatafora J.W."/>
            <person name="Tedersoo L."/>
            <person name="Vaario L.M."/>
            <person name="Yamada A."/>
            <person name="Yan M."/>
            <person name="Wang P."/>
            <person name="Xu J."/>
            <person name="Bruns T."/>
            <person name="Baldrian P."/>
            <person name="Vilgalys R."/>
            <person name="Dunand C."/>
            <person name="Henrissat B."/>
            <person name="Grigoriev I.V."/>
            <person name="Hibbett D."/>
            <person name="Nagy L.G."/>
            <person name="Martin F.M."/>
        </authorList>
    </citation>
    <scope>NUCLEOTIDE SEQUENCE</scope>
    <source>
        <strain evidence="4">UH-Tt-Lm1</strain>
    </source>
</reference>
<dbReference type="OrthoDB" id="5327538at2759"/>
<keyword evidence="2" id="KW-0521">NADP</keyword>
<evidence type="ECO:0000313" key="5">
    <source>
        <dbReference type="Proteomes" id="UP000736335"/>
    </source>
</evidence>
<evidence type="ECO:0008006" key="6">
    <source>
        <dbReference type="Google" id="ProtNLM"/>
    </source>
</evidence>